<evidence type="ECO:0000256" key="1">
    <source>
        <dbReference type="ARBA" id="ARBA00022801"/>
    </source>
</evidence>
<dbReference type="EMBL" id="CP074405">
    <property type="protein sequence ID" value="QVI63133.1"/>
    <property type="molecule type" value="Genomic_DNA"/>
</dbReference>
<dbReference type="PANTHER" id="PTHR43056:SF10">
    <property type="entry name" value="COCE_NOND FAMILY, PUTATIVE (AFU_ORTHOLOGUE AFUA_7G00600)-RELATED"/>
    <property type="match status" value="1"/>
</dbReference>
<reference evidence="3 4" key="1">
    <citation type="submission" date="2021-05" db="EMBL/GenBank/DDBJ databases">
        <title>Novel species in genus Cellulomonas.</title>
        <authorList>
            <person name="Zhang G."/>
        </authorList>
    </citation>
    <scope>NUCLEOTIDE SEQUENCE [LARGE SCALE GENOMIC DNA]</scope>
    <source>
        <strain evidence="4">zg-ZUI222</strain>
    </source>
</reference>
<dbReference type="GO" id="GO:0016787">
    <property type="term" value="F:hydrolase activity"/>
    <property type="evidence" value="ECO:0007669"/>
    <property type="project" value="UniProtKB-KW"/>
</dbReference>
<dbReference type="SMART" id="SM00939">
    <property type="entry name" value="PepX_C"/>
    <property type="match status" value="1"/>
</dbReference>
<dbReference type="InterPro" id="IPR008979">
    <property type="entry name" value="Galactose-bd-like_sf"/>
</dbReference>
<accession>A0ABX8D6Q8</accession>
<dbReference type="PANTHER" id="PTHR43056">
    <property type="entry name" value="PEPTIDASE S9 PROLYL OLIGOPEPTIDASE"/>
    <property type="match status" value="1"/>
</dbReference>
<organism evidence="3 4">
    <name type="scientific">Cellulomonas wangleii</name>
    <dbReference type="NCBI Taxonomy" id="2816956"/>
    <lineage>
        <taxon>Bacteria</taxon>
        <taxon>Bacillati</taxon>
        <taxon>Actinomycetota</taxon>
        <taxon>Actinomycetes</taxon>
        <taxon>Micrococcales</taxon>
        <taxon>Cellulomonadaceae</taxon>
        <taxon>Cellulomonas</taxon>
    </lineage>
</organism>
<dbReference type="Gene3D" id="1.10.3020.10">
    <property type="entry name" value="alpha-amino acid ester hydrolase ( Helical cap domain)"/>
    <property type="match status" value="1"/>
</dbReference>
<dbReference type="InterPro" id="IPR000383">
    <property type="entry name" value="Xaa-Pro-like_dom"/>
</dbReference>
<evidence type="ECO:0000313" key="4">
    <source>
        <dbReference type="Proteomes" id="UP000677804"/>
    </source>
</evidence>
<dbReference type="SUPFAM" id="SSF53474">
    <property type="entry name" value="alpha/beta-Hydrolases"/>
    <property type="match status" value="1"/>
</dbReference>
<keyword evidence="4" id="KW-1185">Reference proteome</keyword>
<evidence type="ECO:0000313" key="3">
    <source>
        <dbReference type="EMBL" id="QVI63133.1"/>
    </source>
</evidence>
<name>A0ABX8D6Q8_9CELL</name>
<dbReference type="Pfam" id="PF08530">
    <property type="entry name" value="PepX_C"/>
    <property type="match status" value="1"/>
</dbReference>
<dbReference type="InterPro" id="IPR029058">
    <property type="entry name" value="AB_hydrolase_fold"/>
</dbReference>
<protein>
    <submittedName>
        <fullName evidence="3">CocE/NonD family hydrolase</fullName>
    </submittedName>
</protein>
<dbReference type="InterPro" id="IPR005674">
    <property type="entry name" value="CocE/Ser_esterase"/>
</dbReference>
<dbReference type="NCBIfam" id="TIGR00976">
    <property type="entry name" value="CocE_NonD"/>
    <property type="match status" value="1"/>
</dbReference>
<sequence>MSTPSRPSTRTDHDVPVPMRDGTVLRAVVVRPLVDEPVPVVLLRSPYPLADARFETDLMGLAERGLALVMVALRGTGASDGVFYPWVDDERDGVDTIAWCADQEWSNGRVATTGRSYVAQTQLYAAGGAPPALRAMVTGVVPSDPWSLTYTGGALNLGSALGWAAAMAGVPLARRAAAGEDVTALQEAWGALLGSFPAGFATTPLTRIPVLDELFPAWRDWVEHAHVDDYWQQHALPDRPALPTFVVAGWHDVFRDLSLREFAREPRHPGSRLVIGPWSHGAAGRSLGDVDHGPSAAGGAIGLDARLLDFLAAHLASDDVPVPDAPVQVFVTGANVWTHHTTWPPPARDLDLHLHPGALAAEAAPAGTPPSRYVFDPRDPVPTLGGNTLLPQGDAAGTCGSVDQRPLDGRTDVLRFVGDPLPAPLRVIGTVRLTLHAATSAADTDWTAKLVDVHPDGTALNLVDGILRASRQDPTNPTLLTPDEPHELVVELGAVGHEFAAGHRVRLDVSSSSFPRFDRNPGTGAPAASVAEADFVTAHQRVLHDAAHPSRLTLPVVAADDQPADN</sequence>
<dbReference type="InterPro" id="IPR050585">
    <property type="entry name" value="Xaa-Pro_dipeptidyl-ppase/CocE"/>
</dbReference>
<gene>
    <name evidence="3" type="ORF">KG103_04270</name>
</gene>
<feature type="domain" description="Xaa-Pro dipeptidyl-peptidase C-terminal" evidence="2">
    <location>
        <begin position="308"/>
        <end position="553"/>
    </location>
</feature>
<dbReference type="InterPro" id="IPR013736">
    <property type="entry name" value="Xaa-Pro_dipept_C"/>
</dbReference>
<evidence type="ECO:0000259" key="2">
    <source>
        <dbReference type="SMART" id="SM00939"/>
    </source>
</evidence>
<dbReference type="Gene3D" id="3.40.50.1820">
    <property type="entry name" value="alpha/beta hydrolase"/>
    <property type="match status" value="1"/>
</dbReference>
<dbReference type="RefSeq" id="WP_207342360.1">
    <property type="nucleotide sequence ID" value="NZ_CP074405.1"/>
</dbReference>
<dbReference type="Gene3D" id="2.60.120.260">
    <property type="entry name" value="Galactose-binding domain-like"/>
    <property type="match status" value="1"/>
</dbReference>
<dbReference type="Pfam" id="PF02129">
    <property type="entry name" value="Peptidase_S15"/>
    <property type="match status" value="1"/>
</dbReference>
<proteinExistence type="predicted"/>
<keyword evidence="1 3" id="KW-0378">Hydrolase</keyword>
<dbReference type="SUPFAM" id="SSF49785">
    <property type="entry name" value="Galactose-binding domain-like"/>
    <property type="match status" value="1"/>
</dbReference>
<dbReference type="Proteomes" id="UP000677804">
    <property type="component" value="Chromosome"/>
</dbReference>